<evidence type="ECO:0000256" key="1">
    <source>
        <dbReference type="ARBA" id="ARBA00004496"/>
    </source>
</evidence>
<dbReference type="GO" id="GO:0060090">
    <property type="term" value="F:molecular adaptor activity"/>
    <property type="evidence" value="ECO:0007669"/>
    <property type="project" value="InterPro"/>
</dbReference>
<feature type="domain" description="Proteasome component Ecm29 N-terminal" evidence="5">
    <location>
        <begin position="13"/>
        <end position="512"/>
    </location>
</feature>
<feature type="domain" description="Proteasome adapter and scaffold protein ECM29 HEAT-repeat" evidence="6">
    <location>
        <begin position="1277"/>
        <end position="1436"/>
    </location>
</feature>
<evidence type="ECO:0000313" key="7">
    <source>
        <dbReference type="EMBL" id="KAA8632231.1"/>
    </source>
</evidence>
<dbReference type="PANTHER" id="PTHR23346">
    <property type="entry name" value="TRANSLATIONAL ACTIVATOR GCN1-RELATED"/>
    <property type="match status" value="1"/>
</dbReference>
<proteinExistence type="predicted"/>
<dbReference type="GO" id="GO:0043248">
    <property type="term" value="P:proteasome assembly"/>
    <property type="evidence" value="ECO:0007669"/>
    <property type="project" value="InterPro"/>
</dbReference>
<evidence type="ECO:0008006" key="9">
    <source>
        <dbReference type="Google" id="ProtNLM"/>
    </source>
</evidence>
<dbReference type="OMA" id="CRIKDIE"/>
<dbReference type="Pfam" id="PF24492">
    <property type="entry name" value="HEAT_ECM29"/>
    <property type="match status" value="1"/>
</dbReference>
<protein>
    <recommendedName>
        <fullName evidence="9">ECM29 protein</fullName>
    </recommendedName>
</protein>
<evidence type="ECO:0000256" key="3">
    <source>
        <dbReference type="ARBA" id="ARBA00022737"/>
    </source>
</evidence>
<dbReference type="Pfam" id="PF13001">
    <property type="entry name" value="ECM29_N"/>
    <property type="match status" value="1"/>
</dbReference>
<evidence type="ECO:0000256" key="2">
    <source>
        <dbReference type="ARBA" id="ARBA00022490"/>
    </source>
</evidence>
<dbReference type="InterPro" id="IPR016024">
    <property type="entry name" value="ARM-type_fold"/>
</dbReference>
<dbReference type="InterPro" id="IPR055443">
    <property type="entry name" value="HEAT_ECM29"/>
</dbReference>
<comment type="caution">
    <text evidence="7">The sequence shown here is derived from an EMBL/GenBank/DDBJ whole genome shotgun (WGS) entry which is preliminary data.</text>
</comment>
<dbReference type="Pfam" id="PF23731">
    <property type="entry name" value="ARM_ECM29_C"/>
    <property type="match status" value="1"/>
</dbReference>
<keyword evidence="2" id="KW-0963">Cytoplasm</keyword>
<dbReference type="GO" id="GO:0036503">
    <property type="term" value="P:ERAD pathway"/>
    <property type="evidence" value="ECO:0007669"/>
    <property type="project" value="TreeGrafter"/>
</dbReference>
<organism evidence="7 8">
    <name type="scientific">Sordaria macrospora</name>
    <dbReference type="NCBI Taxonomy" id="5147"/>
    <lineage>
        <taxon>Eukaryota</taxon>
        <taxon>Fungi</taxon>
        <taxon>Dikarya</taxon>
        <taxon>Ascomycota</taxon>
        <taxon>Pezizomycotina</taxon>
        <taxon>Sordariomycetes</taxon>
        <taxon>Sordariomycetidae</taxon>
        <taxon>Sordariales</taxon>
        <taxon>Sordariaceae</taxon>
        <taxon>Sordaria</taxon>
    </lineage>
</organism>
<evidence type="ECO:0000259" key="5">
    <source>
        <dbReference type="Pfam" id="PF13001"/>
    </source>
</evidence>
<evidence type="ECO:0000313" key="8">
    <source>
        <dbReference type="Proteomes" id="UP000433876"/>
    </source>
</evidence>
<dbReference type="VEuPathDB" id="FungiDB:SMAC_01454"/>
<reference evidence="7 8" key="1">
    <citation type="submission" date="2017-07" db="EMBL/GenBank/DDBJ databases">
        <title>Genome sequence of the Sordaria macrospora wild type strain R19027.</title>
        <authorList>
            <person name="Nowrousian M."/>
            <person name="Teichert I."/>
            <person name="Kueck U."/>
        </authorList>
    </citation>
    <scope>NUCLEOTIDE SEQUENCE [LARGE SCALE GENOMIC DNA]</scope>
    <source>
        <strain evidence="7 8">R19027</strain>
        <tissue evidence="7">Mycelium</tissue>
    </source>
</reference>
<keyword evidence="4" id="KW-0647">Proteasome</keyword>
<dbReference type="SUPFAM" id="SSF48371">
    <property type="entry name" value="ARM repeat"/>
    <property type="match status" value="1"/>
</dbReference>
<dbReference type="Proteomes" id="UP000433876">
    <property type="component" value="Unassembled WGS sequence"/>
</dbReference>
<evidence type="ECO:0000259" key="6">
    <source>
        <dbReference type="Pfam" id="PF24492"/>
    </source>
</evidence>
<dbReference type="GO" id="GO:0000502">
    <property type="term" value="C:proteasome complex"/>
    <property type="evidence" value="ECO:0007669"/>
    <property type="project" value="UniProtKB-KW"/>
</dbReference>
<comment type="subcellular location">
    <subcellularLocation>
        <location evidence="1">Cytoplasm</location>
    </subcellularLocation>
</comment>
<gene>
    <name evidence="7" type="ORF">SMACR_01454</name>
</gene>
<dbReference type="GO" id="GO:0005737">
    <property type="term" value="C:cytoplasm"/>
    <property type="evidence" value="ECO:0007669"/>
    <property type="project" value="UniProtKB-SubCell"/>
</dbReference>
<accession>A0A8S8ZUE5</accession>
<evidence type="ECO:0000256" key="4">
    <source>
        <dbReference type="ARBA" id="ARBA00022942"/>
    </source>
</evidence>
<name>A0A8S8ZUE5_SORMA</name>
<keyword evidence="3" id="KW-0677">Repeat</keyword>
<sequence length="1852" mass="205608">MAAPTEQRELELVEKLDFRILAVANNEEKLQELLDRYLPALLLKAGSEHASVRNKVGQHKSLCQRLTTFIESPSIILPVTALLEQYKATGSQLVKYFDLLFIQHSLARVGVVVRRYLIRKILPGIGSDVSPSRASLFNVFLRCLRDFNLPPRGSNEDGKLREQIGLQDPRDANFVAEWLGKLLLLRINAQGAMTSPGLAQRDVSFLTLDKPETWSLADLSESRIKVVNLLASGAFTDQERFLPAIYAASSSDFRLAGVGDDMLKRNKVSLEDTDIVRQLFEAHSRLPAPYRIRILGLLSKSEIATTFTDEILAAFRLDVAATGPDAMQVDGLPTLSSGLELTKVHRALFEFINWVARIGANKPEFSQIRSLLVSLLREFVEAQGWPKPERQSHDDNTLRSRAYETIGVLAKGTAMSDTERMVLARWLFQSLCEDPTADVVVNIDAALSSLAANFRPPHNPDLSKQLHALILKSMAKTEEGNIVRSSRHAATKWANQCLPFSDIYARWVDILAVAGRRDERSDVVEEGQKGLNPWTYYANEERPTKLPVWHEMVVAFFTKTISYDGNPDAGMDIDEGSSFRNFPGQCIRAFPVAVDYCKRILFLTALQDFTIEPGWERQLSATVHSDLKTRRAIRHHLTSSEQGLAVSYLLRSAFDGMLLEDTEIAEGCGRCFVELASFTPSRILAPLVPRAMELLPLVTSNKREIRPLACSAFGILAAHPANSQESVKKSMSTLAEIAGNRKTAVGSELNAVEGAWNALAHLISRSVYYSTDKESNVSSGLGDWFPTLGQVCFNTLSTQEALIEAYSQLWTAGVCVLPEADEDDIIRAFVDPLVLLAKKGNEKAITALGRLVMSLPSRKASSNDDESCDLVAVILERLFALYELRQAEVHFTVGEAIVAAIACWDSDVVQLTLNVEVSGDSYRIPKRPSRVTAVLEKLLTDCKNTKPSLLKASGIWLFCLIQYCSHLEEVQSRLRECQVAFMRLLSARDELVQETASRGLSLVYEKGDAALKGDLVRDLVASFTGSGPQLKVDEETELFDAGALPTGDGKSVTSYKDIVSLANEVGDQSLVYKLMSMATNAATWSTRSAFGRFGLSNILSESEVDPKLYPKLYRYRFDPNPNVQKSMNDIWKALVKDSNAVIDTHFDAIMKDLLKCILGKEWRVREASCAAIIELVGGRPFQKYEQYYKDIWIAALKVLDDVKGTVRNAALHMCIALSTTLVRQLEESGNTASARAMMNEALPFLLSDKGIESGVKEVKLFSTDTVIKICKKGGKALNPYIPTIVTNLLGSLTTLESDVVNYYYQRLGEDDRDKIDKLRSAEVAQSPITEAIENSLRTVDAEVMVELAPALEEAVKSAIGMPTRIGCSRVLSILATRHTANFTPYSARFLQLMEKQVLDRNDQVSQEYARAAAYIIRGCSDDVKLRFSDKLLRLYLESEDEARRQKVADVVLALSKISPDHFNALEGKLLPFSYLGKHDTDEYVRKAFHEVWDKHAGSSLSVSRYVSEIAELVQLSLDTAQWSLKHAGALAISSAVAGITKASDVTGQVNVENLKTLWPVYDKALALKTFPGKEKLLEPFPDFVSKSKAIWQEDASFGERLKKIAVREAKRNNNAYRPHAFRCLWKFAAARDDLTMLPTITEIVTPHLDMSNDEDAMDLDDKANINDRARGLDLKSQTAWAGMEAIAKGYNRAKMQEDAMGQLRDIALALEENAKKPDFKRPYISHASFDAIRRAFWYGCLVELLEEAFNAVHKGGAGSIADTLEVLPFYFATLDLDRADTGTEDQRLLRAKATMAAMVLAKLPKDHATAGDASGIALPMEIKKKVEKALNEERSTEVHGKWTTCLVLLDSA</sequence>
<dbReference type="GO" id="GO:0005634">
    <property type="term" value="C:nucleus"/>
    <property type="evidence" value="ECO:0007669"/>
    <property type="project" value="TreeGrafter"/>
</dbReference>
<dbReference type="Gene3D" id="1.25.10.10">
    <property type="entry name" value="Leucine-rich Repeat Variant"/>
    <property type="match status" value="2"/>
</dbReference>
<dbReference type="InterPro" id="IPR024372">
    <property type="entry name" value="Ecm29_N"/>
</dbReference>
<dbReference type="EMBL" id="NMPR01000059">
    <property type="protein sequence ID" value="KAA8632231.1"/>
    <property type="molecule type" value="Genomic_DNA"/>
</dbReference>
<dbReference type="InterPro" id="IPR011989">
    <property type="entry name" value="ARM-like"/>
</dbReference>
<dbReference type="PANTHER" id="PTHR23346:SF19">
    <property type="entry name" value="PROTEASOME ADAPTER AND SCAFFOLD PROTEIN ECM29"/>
    <property type="match status" value="1"/>
</dbReference>